<gene>
    <name evidence="9" type="ORF">UFOPK2582_01775</name>
    <name evidence="10" type="ORF">UFOPK3046_01636</name>
    <name evidence="11" type="ORF">UFOPK3914_01983</name>
    <name evidence="12" type="ORF">UFOPK4173_00779</name>
</gene>
<dbReference type="EMBL" id="CAEZXS010000306">
    <property type="protein sequence ID" value="CAB4718039.1"/>
    <property type="molecule type" value="Genomic_DNA"/>
</dbReference>
<keyword evidence="3" id="KW-0133">Cell shape</keyword>
<keyword evidence="7" id="KW-1133">Transmembrane helix</keyword>
<dbReference type="UniPathway" id="UPA00219"/>
<evidence type="ECO:0000313" key="12">
    <source>
        <dbReference type="EMBL" id="CAB5032473.1"/>
    </source>
</evidence>
<feature type="transmembrane region" description="Helical" evidence="7">
    <location>
        <begin position="46"/>
        <end position="68"/>
    </location>
</feature>
<dbReference type="GO" id="GO:0008360">
    <property type="term" value="P:regulation of cell shape"/>
    <property type="evidence" value="ECO:0007669"/>
    <property type="project" value="UniProtKB-KW"/>
</dbReference>
<keyword evidence="4" id="KW-0573">Peptidoglycan synthesis</keyword>
<keyword evidence="7" id="KW-0472">Membrane</keyword>
<keyword evidence="2" id="KW-0808">Transferase</keyword>
<organism evidence="12">
    <name type="scientific">freshwater metagenome</name>
    <dbReference type="NCBI Taxonomy" id="449393"/>
    <lineage>
        <taxon>unclassified sequences</taxon>
        <taxon>metagenomes</taxon>
        <taxon>ecological metagenomes</taxon>
    </lineage>
</organism>
<dbReference type="SUPFAM" id="SSF141523">
    <property type="entry name" value="L,D-transpeptidase catalytic domain-like"/>
    <property type="match status" value="1"/>
</dbReference>
<comment type="pathway">
    <text evidence="1">Cell wall biogenesis; peptidoglycan biosynthesis.</text>
</comment>
<dbReference type="EMBL" id="CAFAAQ010000185">
    <property type="protein sequence ID" value="CAB4818831.1"/>
    <property type="molecule type" value="Genomic_DNA"/>
</dbReference>
<evidence type="ECO:0000256" key="2">
    <source>
        <dbReference type="ARBA" id="ARBA00022679"/>
    </source>
</evidence>
<dbReference type="CDD" id="cd16913">
    <property type="entry name" value="YkuD_like"/>
    <property type="match status" value="1"/>
</dbReference>
<evidence type="ECO:0000256" key="7">
    <source>
        <dbReference type="SAM" id="Phobius"/>
    </source>
</evidence>
<accession>A0A6J7RU70</accession>
<evidence type="ECO:0000256" key="3">
    <source>
        <dbReference type="ARBA" id="ARBA00022960"/>
    </source>
</evidence>
<dbReference type="InterPro" id="IPR005490">
    <property type="entry name" value="LD_TPept_cat_dom"/>
</dbReference>
<evidence type="ECO:0000313" key="9">
    <source>
        <dbReference type="EMBL" id="CAB4718039.1"/>
    </source>
</evidence>
<dbReference type="PANTHER" id="PTHR30582">
    <property type="entry name" value="L,D-TRANSPEPTIDASE"/>
    <property type="match status" value="1"/>
</dbReference>
<feature type="region of interest" description="Disordered" evidence="6">
    <location>
        <begin position="1"/>
        <end position="34"/>
    </location>
</feature>
<dbReference type="PANTHER" id="PTHR30582:SF2">
    <property type="entry name" value="L,D-TRANSPEPTIDASE YCIB-RELATED"/>
    <property type="match status" value="1"/>
</dbReference>
<sequence>MHDEGESQDSLAGPASPTNPEQNTPEPFQRASRAEKAPPYIRVTNFRLAVVAIVGAVLVAGLLAVLIARPEALYPSSSKDSNGRPTTTVKEAASDASQIATTKPSVKVLQVLANKPPTWDSAKPVVLYESRITIPPSSQDGLDPREPLPTTEAPIKGRRATAEGWEFDNPGPYTPPQPFTMAVTERRGDWLKVLLPLRPNHTEGYVSIRDVDLSSTRYRIEVDLTENILRAFDGNKVVAQTKVVAGAANTQTPTGLFYVTDIVPQKNPAGAYGPFALATNGYSEMMDVFATGAPVVALHGTNAPEKLGTDVSNGCIRVPNEIITQLAETFPQGTLVFLQP</sequence>
<dbReference type="GO" id="GO:0018104">
    <property type="term" value="P:peptidoglycan-protein cross-linking"/>
    <property type="evidence" value="ECO:0007669"/>
    <property type="project" value="TreeGrafter"/>
</dbReference>
<feature type="domain" description="L,D-TPase catalytic" evidence="8">
    <location>
        <begin position="218"/>
        <end position="339"/>
    </location>
</feature>
<keyword evidence="5" id="KW-0961">Cell wall biogenesis/degradation</keyword>
<feature type="compositionally biased region" description="Polar residues" evidence="6">
    <location>
        <begin position="75"/>
        <end position="96"/>
    </location>
</feature>
<evidence type="ECO:0000256" key="6">
    <source>
        <dbReference type="SAM" id="MobiDB-lite"/>
    </source>
</evidence>
<feature type="compositionally biased region" description="Polar residues" evidence="6">
    <location>
        <begin position="16"/>
        <end position="26"/>
    </location>
</feature>
<dbReference type="GO" id="GO:0005576">
    <property type="term" value="C:extracellular region"/>
    <property type="evidence" value="ECO:0007669"/>
    <property type="project" value="TreeGrafter"/>
</dbReference>
<evidence type="ECO:0000256" key="1">
    <source>
        <dbReference type="ARBA" id="ARBA00004752"/>
    </source>
</evidence>
<evidence type="ECO:0000259" key="8">
    <source>
        <dbReference type="PROSITE" id="PS52029"/>
    </source>
</evidence>
<dbReference type="InterPro" id="IPR038063">
    <property type="entry name" value="Transpep_catalytic_dom"/>
</dbReference>
<evidence type="ECO:0000256" key="4">
    <source>
        <dbReference type="ARBA" id="ARBA00022984"/>
    </source>
</evidence>
<protein>
    <submittedName>
        <fullName evidence="12">Unannotated protein</fullName>
    </submittedName>
</protein>
<dbReference type="PROSITE" id="PS52029">
    <property type="entry name" value="LD_TPASE"/>
    <property type="match status" value="1"/>
</dbReference>
<reference evidence="12" key="1">
    <citation type="submission" date="2020-05" db="EMBL/GenBank/DDBJ databases">
        <authorList>
            <person name="Chiriac C."/>
            <person name="Salcher M."/>
            <person name="Ghai R."/>
            <person name="Kavagutti S V."/>
        </authorList>
    </citation>
    <scope>NUCLEOTIDE SEQUENCE</scope>
</reference>
<dbReference type="GO" id="GO:0071972">
    <property type="term" value="F:peptidoglycan L,D-transpeptidase activity"/>
    <property type="evidence" value="ECO:0007669"/>
    <property type="project" value="TreeGrafter"/>
</dbReference>
<evidence type="ECO:0000256" key="5">
    <source>
        <dbReference type="ARBA" id="ARBA00023316"/>
    </source>
</evidence>
<dbReference type="InterPro" id="IPR050979">
    <property type="entry name" value="LD-transpeptidase"/>
</dbReference>
<dbReference type="GO" id="GO:0071555">
    <property type="term" value="P:cell wall organization"/>
    <property type="evidence" value="ECO:0007669"/>
    <property type="project" value="UniProtKB-KW"/>
</dbReference>
<keyword evidence="7" id="KW-0812">Transmembrane</keyword>
<dbReference type="EMBL" id="CAFBPW010000071">
    <property type="protein sequence ID" value="CAB5032473.1"/>
    <property type="molecule type" value="Genomic_DNA"/>
</dbReference>
<dbReference type="GO" id="GO:0016740">
    <property type="term" value="F:transferase activity"/>
    <property type="evidence" value="ECO:0007669"/>
    <property type="project" value="UniProtKB-KW"/>
</dbReference>
<evidence type="ECO:0000313" key="11">
    <source>
        <dbReference type="EMBL" id="CAB4998199.1"/>
    </source>
</evidence>
<dbReference type="AlphaFoldDB" id="A0A6J7RU70"/>
<dbReference type="Pfam" id="PF03734">
    <property type="entry name" value="YkuD"/>
    <property type="match status" value="1"/>
</dbReference>
<feature type="region of interest" description="Disordered" evidence="6">
    <location>
        <begin position="74"/>
        <end position="96"/>
    </location>
</feature>
<dbReference type="EMBL" id="CAFBOG010000267">
    <property type="protein sequence ID" value="CAB4998199.1"/>
    <property type="molecule type" value="Genomic_DNA"/>
</dbReference>
<evidence type="ECO:0000313" key="10">
    <source>
        <dbReference type="EMBL" id="CAB4818831.1"/>
    </source>
</evidence>
<dbReference type="Gene3D" id="2.40.440.10">
    <property type="entry name" value="L,D-transpeptidase catalytic domain-like"/>
    <property type="match status" value="1"/>
</dbReference>
<proteinExistence type="predicted"/>
<name>A0A6J7RU70_9ZZZZ</name>